<name>A0A6J6TZU4_9ZZZZ</name>
<dbReference type="Gene3D" id="3.40.50.300">
    <property type="entry name" value="P-loop containing nucleotide triphosphate hydrolases"/>
    <property type="match status" value="1"/>
</dbReference>
<dbReference type="PANTHER" id="PTHR12788:SF10">
    <property type="entry name" value="PROTEIN-TYROSINE SULFOTRANSFERASE"/>
    <property type="match status" value="1"/>
</dbReference>
<dbReference type="EMBL" id="CAEZZI010000034">
    <property type="protein sequence ID" value="CAB4753190.1"/>
    <property type="molecule type" value="Genomic_DNA"/>
</dbReference>
<gene>
    <name evidence="2" type="ORF">UFOPK2842_00491</name>
</gene>
<accession>A0A6J6TZU4</accession>
<dbReference type="Pfam" id="PF13469">
    <property type="entry name" value="Sulfotransfer_3"/>
    <property type="match status" value="1"/>
</dbReference>
<organism evidence="2">
    <name type="scientific">freshwater metagenome</name>
    <dbReference type="NCBI Taxonomy" id="449393"/>
    <lineage>
        <taxon>unclassified sequences</taxon>
        <taxon>metagenomes</taxon>
        <taxon>ecological metagenomes</taxon>
    </lineage>
</organism>
<dbReference type="GO" id="GO:0008476">
    <property type="term" value="F:protein-tyrosine sulfotransferase activity"/>
    <property type="evidence" value="ECO:0007669"/>
    <property type="project" value="InterPro"/>
</dbReference>
<keyword evidence="1" id="KW-0808">Transferase</keyword>
<evidence type="ECO:0000256" key="1">
    <source>
        <dbReference type="ARBA" id="ARBA00022679"/>
    </source>
</evidence>
<dbReference type="GO" id="GO:0005794">
    <property type="term" value="C:Golgi apparatus"/>
    <property type="evidence" value="ECO:0007669"/>
    <property type="project" value="UniProtKB-ARBA"/>
</dbReference>
<evidence type="ECO:0000313" key="2">
    <source>
        <dbReference type="EMBL" id="CAB4753190.1"/>
    </source>
</evidence>
<dbReference type="PANTHER" id="PTHR12788">
    <property type="entry name" value="PROTEIN-TYROSINE SULFOTRANSFERASE 2"/>
    <property type="match status" value="1"/>
</dbReference>
<proteinExistence type="predicted"/>
<dbReference type="InterPro" id="IPR026634">
    <property type="entry name" value="TPST-like"/>
</dbReference>
<dbReference type="InterPro" id="IPR027417">
    <property type="entry name" value="P-loop_NTPase"/>
</dbReference>
<sequence length="310" mass="35650">MAHNFSPVFVGGSGRSGTTVTLNLLQRHPQFHASLPREIKFMTSRHGLLDMVYSRPLSVEEDFHGLRFNLKTRALPLLGRSQMYFFNKNLFGRWWSETGKAGNPRGLVQSISREEVEQAHESFLQTFKSDPAGASRNFFYTLAQAQIKDKDVKYFGDSTPVNMMHAFQIQKLLPDARFINVIRDGRDVALSITKEAWGPSDPYVGLKWWANRVLKSAQALSKVDKNSVHEFRIEDLVVHAREDTYNKILNFLALEDSTKMHDYFESTMSAERLHIGRWRSEIKDPERYDALYQSLCTNLEKKGVNLKDLS</sequence>
<dbReference type="SUPFAM" id="SSF52540">
    <property type="entry name" value="P-loop containing nucleoside triphosphate hydrolases"/>
    <property type="match status" value="1"/>
</dbReference>
<dbReference type="AlphaFoldDB" id="A0A6J6TZU4"/>
<reference evidence="2" key="1">
    <citation type="submission" date="2020-05" db="EMBL/GenBank/DDBJ databases">
        <authorList>
            <person name="Chiriac C."/>
            <person name="Salcher M."/>
            <person name="Ghai R."/>
            <person name="Kavagutti S V."/>
        </authorList>
    </citation>
    <scope>NUCLEOTIDE SEQUENCE</scope>
</reference>
<protein>
    <submittedName>
        <fullName evidence="2">Unannotated protein</fullName>
    </submittedName>
</protein>